<reference evidence="2" key="1">
    <citation type="submission" date="2023-10" db="EMBL/GenBank/DDBJ databases">
        <authorList>
            <person name="Hackl T."/>
        </authorList>
    </citation>
    <scope>NUCLEOTIDE SEQUENCE</scope>
</reference>
<dbReference type="EMBL" id="CAUWAG010000003">
    <property type="protein sequence ID" value="CAJ2499786.1"/>
    <property type="molecule type" value="Genomic_DNA"/>
</dbReference>
<proteinExistence type="predicted"/>
<feature type="compositionally biased region" description="Polar residues" evidence="1">
    <location>
        <begin position="76"/>
        <end position="86"/>
    </location>
</feature>
<feature type="compositionally biased region" description="Basic and acidic residues" evidence="1">
    <location>
        <begin position="498"/>
        <end position="510"/>
    </location>
</feature>
<gene>
    <name evidence="2" type="ORF">KHLLAP_LOCUS254</name>
</gene>
<dbReference type="Proteomes" id="UP001295740">
    <property type="component" value="Unassembled WGS sequence"/>
</dbReference>
<keyword evidence="3" id="KW-1185">Reference proteome</keyword>
<feature type="compositionally biased region" description="Polar residues" evidence="1">
    <location>
        <begin position="1"/>
        <end position="14"/>
    </location>
</feature>
<evidence type="ECO:0000256" key="1">
    <source>
        <dbReference type="SAM" id="MobiDB-lite"/>
    </source>
</evidence>
<dbReference type="AlphaFoldDB" id="A0AAI8YCI1"/>
<feature type="compositionally biased region" description="Low complexity" evidence="1">
    <location>
        <begin position="407"/>
        <end position="417"/>
    </location>
</feature>
<sequence>MAQNSAAFKTNLSQEPIPESPRQASPPKLSPRKNGNTPELAPNANPDKFTDEEELDVKMLPGNPTEASAIKVGNSLPKSGTSNGVNGKSAATAKAKSTSATKPAPKIVAPISTAAKTASKAPKSPMAARAPKSPTPTKAPTKALTSAPVNKAPGANSSKDSTAAKKPTTTRTAASAGKKPASVEIPPKGAGFVKPKVKSPTRPVKLPSSLTTHTAASASKLGSGSAAPTAARTSLSRASGNAQHLGVNPTTHRSPSRNSVSTSGAASSTKSLKRQSSTIGRSSRPSIGPPPKPTAKEHPVAKKEAHVDDSFLARMMRPTQASSSKTSDKGPITPPRKQSAPTNIPKKVVSKDIESSAKKAASKIHTSTDKAKEAKEVVKPNAAEEPMAKEVGPAVGQAETAEDAIETAKASTETAATPLVEKTTEAAPSAKEIAPVVAQEATAEDIETAKASNGTAAAPTAEKTESEVIFQSAVAEESKAGTNEASAEQAASVPVVSKDPHKVEDIEDLVHSQAAEPTVEEPEQALEVSEPVVATKDEVAPVGSETSTAVEEPQVEDQPAGEFKTAEEQFEEETTDEPTTAAIKVEQSSRRESLGVDGAADSADRVTMAEETKPAATIESV</sequence>
<feature type="compositionally biased region" description="Basic and acidic residues" evidence="1">
    <location>
        <begin position="366"/>
        <end position="378"/>
    </location>
</feature>
<feature type="compositionally biased region" description="Basic and acidic residues" evidence="1">
    <location>
        <begin position="294"/>
        <end position="311"/>
    </location>
</feature>
<protein>
    <submittedName>
        <fullName evidence="2">Uu.00g026390.m01.CDS01</fullName>
    </submittedName>
</protein>
<feature type="compositionally biased region" description="Low complexity" evidence="1">
    <location>
        <begin position="164"/>
        <end position="176"/>
    </location>
</feature>
<accession>A0AAI8YCI1</accession>
<feature type="compositionally biased region" description="Basic and acidic residues" evidence="1">
    <location>
        <begin position="602"/>
        <end position="613"/>
    </location>
</feature>
<feature type="compositionally biased region" description="Low complexity" evidence="1">
    <location>
        <begin position="88"/>
        <end position="148"/>
    </location>
</feature>
<evidence type="ECO:0000313" key="2">
    <source>
        <dbReference type="EMBL" id="CAJ2499786.1"/>
    </source>
</evidence>
<feature type="compositionally biased region" description="Low complexity" evidence="1">
    <location>
        <begin position="208"/>
        <end position="227"/>
    </location>
</feature>
<feature type="region of interest" description="Disordered" evidence="1">
    <location>
        <begin position="1"/>
        <end position="621"/>
    </location>
</feature>
<organism evidence="2 3">
    <name type="scientific">Anthostomella pinea</name>
    <dbReference type="NCBI Taxonomy" id="933095"/>
    <lineage>
        <taxon>Eukaryota</taxon>
        <taxon>Fungi</taxon>
        <taxon>Dikarya</taxon>
        <taxon>Ascomycota</taxon>
        <taxon>Pezizomycotina</taxon>
        <taxon>Sordariomycetes</taxon>
        <taxon>Xylariomycetidae</taxon>
        <taxon>Xylariales</taxon>
        <taxon>Xylariaceae</taxon>
        <taxon>Anthostomella</taxon>
    </lineage>
</organism>
<feature type="compositionally biased region" description="Polar residues" evidence="1">
    <location>
        <begin position="231"/>
        <end position="278"/>
    </location>
</feature>
<comment type="caution">
    <text evidence="2">The sequence shown here is derived from an EMBL/GenBank/DDBJ whole genome shotgun (WGS) entry which is preliminary data.</text>
</comment>
<evidence type="ECO:0000313" key="3">
    <source>
        <dbReference type="Proteomes" id="UP001295740"/>
    </source>
</evidence>
<name>A0AAI8YCI1_9PEZI</name>